<reference evidence="2 3" key="1">
    <citation type="submission" date="2021-06" db="EMBL/GenBank/DDBJ databases">
        <title>Caerostris extrusa draft genome.</title>
        <authorList>
            <person name="Kono N."/>
            <person name="Arakawa K."/>
        </authorList>
    </citation>
    <scope>NUCLEOTIDE SEQUENCE [LARGE SCALE GENOMIC DNA]</scope>
</reference>
<evidence type="ECO:0000313" key="2">
    <source>
        <dbReference type="EMBL" id="GIY95628.1"/>
    </source>
</evidence>
<protein>
    <submittedName>
        <fullName evidence="2">Uncharacterized protein</fullName>
    </submittedName>
</protein>
<evidence type="ECO:0000313" key="3">
    <source>
        <dbReference type="Proteomes" id="UP001054945"/>
    </source>
</evidence>
<keyword evidence="3" id="KW-1185">Reference proteome</keyword>
<organism evidence="2 3">
    <name type="scientific">Caerostris extrusa</name>
    <name type="common">Bark spider</name>
    <name type="synonym">Caerostris bankana</name>
    <dbReference type="NCBI Taxonomy" id="172846"/>
    <lineage>
        <taxon>Eukaryota</taxon>
        <taxon>Metazoa</taxon>
        <taxon>Ecdysozoa</taxon>
        <taxon>Arthropoda</taxon>
        <taxon>Chelicerata</taxon>
        <taxon>Arachnida</taxon>
        <taxon>Araneae</taxon>
        <taxon>Araneomorphae</taxon>
        <taxon>Entelegynae</taxon>
        <taxon>Araneoidea</taxon>
        <taxon>Araneidae</taxon>
        <taxon>Caerostris</taxon>
    </lineage>
</organism>
<dbReference type="Proteomes" id="UP001054945">
    <property type="component" value="Unassembled WGS sequence"/>
</dbReference>
<dbReference type="EMBL" id="BPLR01017942">
    <property type="protein sequence ID" value="GIY95628.1"/>
    <property type="molecule type" value="Genomic_DNA"/>
</dbReference>
<accession>A0AAV4XPF0</accession>
<proteinExistence type="predicted"/>
<dbReference type="AlphaFoldDB" id="A0AAV4XPF0"/>
<feature type="region of interest" description="Disordered" evidence="1">
    <location>
        <begin position="104"/>
        <end position="124"/>
    </location>
</feature>
<comment type="caution">
    <text evidence="2">The sequence shown here is derived from an EMBL/GenBank/DDBJ whole genome shotgun (WGS) entry which is preliminary data.</text>
</comment>
<gene>
    <name evidence="2" type="ORF">CEXT_540501</name>
</gene>
<evidence type="ECO:0000256" key="1">
    <source>
        <dbReference type="SAM" id="MobiDB-lite"/>
    </source>
</evidence>
<sequence length="196" mass="22071">MAFPVQDNFISGSLSRKMNEWRAAVGAPSSKFPLQPRRRLQSYALNYRPHHTRLTLEFHEITTYVLHIECVNGWKCLANPHFGAGSNQHQPPSYPAIASTLDKQRRAQWRHGNDPPKSPTTSLNGAVLPLTWRHFSRWDRGTGPLFNVGVEGGGSNKRCVRDGSDRRCRLVGASFFSSGSCSISVRKERKIFVHSD</sequence>
<name>A0AAV4XPF0_CAEEX</name>